<gene>
    <name evidence="1" type="ORF">FC83_GL001531</name>
</gene>
<name>X0QJR6_9LACO</name>
<dbReference type="EMBL" id="AZGA01000088">
    <property type="protein sequence ID" value="KRM30400.1"/>
    <property type="molecule type" value="Genomic_DNA"/>
</dbReference>
<sequence length="106" mass="12544">MTQNEFKQLLARFDHYFLGQRNTLYWLVVVRDHFDNSNNVFLYSKKLRQQVVISHELGILPGDTATYQRILTMLKAHTQMRIEIRDTHHLINAVPPINFDPYHGHG</sequence>
<protein>
    <submittedName>
        <fullName evidence="1">Uncharacterized protein</fullName>
    </submittedName>
</protein>
<accession>X0QJR6</accession>
<dbReference type="Proteomes" id="UP000051236">
    <property type="component" value="Unassembled WGS sequence"/>
</dbReference>
<dbReference type="PATRIC" id="fig|1423734.3.peg.1549"/>
<proteinExistence type="predicted"/>
<dbReference type="RefSeq" id="WP_035451382.1">
    <property type="nucleotide sequence ID" value="NZ_AZGA01000088.1"/>
</dbReference>
<organism evidence="1 2">
    <name type="scientific">Agrilactobacillus composti DSM 18527 = JCM 14202</name>
    <dbReference type="NCBI Taxonomy" id="1423734"/>
    <lineage>
        <taxon>Bacteria</taxon>
        <taxon>Bacillati</taxon>
        <taxon>Bacillota</taxon>
        <taxon>Bacilli</taxon>
        <taxon>Lactobacillales</taxon>
        <taxon>Lactobacillaceae</taxon>
        <taxon>Agrilactobacillus</taxon>
    </lineage>
</organism>
<dbReference type="OrthoDB" id="2248172at2"/>
<evidence type="ECO:0000313" key="2">
    <source>
        <dbReference type="Proteomes" id="UP000051236"/>
    </source>
</evidence>
<dbReference type="STRING" id="1423734.FC83_GL001531"/>
<dbReference type="AlphaFoldDB" id="X0QJR6"/>
<reference evidence="1 2" key="1">
    <citation type="journal article" date="2015" name="Genome Announc.">
        <title>Expanding the biotechnology potential of lactobacilli through comparative genomics of 213 strains and associated genera.</title>
        <authorList>
            <person name="Sun Z."/>
            <person name="Harris H.M."/>
            <person name="McCann A."/>
            <person name="Guo C."/>
            <person name="Argimon S."/>
            <person name="Zhang W."/>
            <person name="Yang X."/>
            <person name="Jeffery I.B."/>
            <person name="Cooney J.C."/>
            <person name="Kagawa T.F."/>
            <person name="Liu W."/>
            <person name="Song Y."/>
            <person name="Salvetti E."/>
            <person name="Wrobel A."/>
            <person name="Rasinkangas P."/>
            <person name="Parkhill J."/>
            <person name="Rea M.C."/>
            <person name="O'Sullivan O."/>
            <person name="Ritari J."/>
            <person name="Douillard F.P."/>
            <person name="Paul Ross R."/>
            <person name="Yang R."/>
            <person name="Briner A.E."/>
            <person name="Felis G.E."/>
            <person name="de Vos W.M."/>
            <person name="Barrangou R."/>
            <person name="Klaenhammer T.R."/>
            <person name="Caufield P.W."/>
            <person name="Cui Y."/>
            <person name="Zhang H."/>
            <person name="O'Toole P.W."/>
        </authorList>
    </citation>
    <scope>NUCLEOTIDE SEQUENCE [LARGE SCALE GENOMIC DNA]</scope>
    <source>
        <strain evidence="1 2">DSM 18527</strain>
    </source>
</reference>
<keyword evidence="2" id="KW-1185">Reference proteome</keyword>
<comment type="caution">
    <text evidence="1">The sequence shown here is derived from an EMBL/GenBank/DDBJ whole genome shotgun (WGS) entry which is preliminary data.</text>
</comment>
<evidence type="ECO:0000313" key="1">
    <source>
        <dbReference type="EMBL" id="KRM30400.1"/>
    </source>
</evidence>
<dbReference type="eggNOG" id="ENOG5030A27">
    <property type="taxonomic scope" value="Bacteria"/>
</dbReference>